<dbReference type="Proteomes" id="UP001151760">
    <property type="component" value="Unassembled WGS sequence"/>
</dbReference>
<keyword evidence="2" id="KW-1185">Reference proteome</keyword>
<dbReference type="EMBL" id="BQNB010012613">
    <property type="protein sequence ID" value="GJT05761.1"/>
    <property type="molecule type" value="Genomic_DNA"/>
</dbReference>
<reference evidence="1" key="1">
    <citation type="journal article" date="2022" name="Int. J. Mol. Sci.">
        <title>Draft Genome of Tanacetum Coccineum: Genomic Comparison of Closely Related Tanacetum-Family Plants.</title>
        <authorList>
            <person name="Yamashiro T."/>
            <person name="Shiraishi A."/>
            <person name="Nakayama K."/>
            <person name="Satake H."/>
        </authorList>
    </citation>
    <scope>NUCLEOTIDE SEQUENCE</scope>
</reference>
<protein>
    <submittedName>
        <fullName evidence="1">Uncharacterized protein</fullName>
    </submittedName>
</protein>
<gene>
    <name evidence="1" type="ORF">Tco_0840223</name>
</gene>
<proteinExistence type="predicted"/>
<comment type="caution">
    <text evidence="1">The sequence shown here is derived from an EMBL/GenBank/DDBJ whole genome shotgun (WGS) entry which is preliminary data.</text>
</comment>
<name>A0ABQ5AXD5_9ASTR</name>
<accession>A0ABQ5AXD5</accession>
<evidence type="ECO:0000313" key="1">
    <source>
        <dbReference type="EMBL" id="GJT05761.1"/>
    </source>
</evidence>
<reference evidence="1" key="2">
    <citation type="submission" date="2022-01" db="EMBL/GenBank/DDBJ databases">
        <authorList>
            <person name="Yamashiro T."/>
            <person name="Shiraishi A."/>
            <person name="Satake H."/>
            <person name="Nakayama K."/>
        </authorList>
    </citation>
    <scope>NUCLEOTIDE SEQUENCE</scope>
</reference>
<evidence type="ECO:0000313" key="2">
    <source>
        <dbReference type="Proteomes" id="UP001151760"/>
    </source>
</evidence>
<sequence>MEQPQSSSAQQITPADQLVHPGNYVTVGWCKNKAILPNILCPKECRIVGQLLVDHALSHALTATADVSVVYIQLFWRTVKQVPNANETIHFMVDKQKITYTMNMLCETLKFPVETPKHPFILPGDFDYIRSFLKILGYQGPLQIVSAFFTKNLDQPWQTMFKVFNKCLTSRLTGHDQAKINVMQIFHVVVNKVHVDYASLQWSDFLHCVMQKKNVIQYPRFTKLIIVDLIEKYESIPKRLEEILNDLLTGEIRDTHAYKDYVEKYEGVEVSTIQPELVESTQGMHRTPRATRTLIELELRNCHYLWSSAPLTPTSLPLGYCFLTLMHLALHPET</sequence>
<organism evidence="1 2">
    <name type="scientific">Tanacetum coccineum</name>
    <dbReference type="NCBI Taxonomy" id="301880"/>
    <lineage>
        <taxon>Eukaryota</taxon>
        <taxon>Viridiplantae</taxon>
        <taxon>Streptophyta</taxon>
        <taxon>Embryophyta</taxon>
        <taxon>Tracheophyta</taxon>
        <taxon>Spermatophyta</taxon>
        <taxon>Magnoliopsida</taxon>
        <taxon>eudicotyledons</taxon>
        <taxon>Gunneridae</taxon>
        <taxon>Pentapetalae</taxon>
        <taxon>asterids</taxon>
        <taxon>campanulids</taxon>
        <taxon>Asterales</taxon>
        <taxon>Asteraceae</taxon>
        <taxon>Asteroideae</taxon>
        <taxon>Anthemideae</taxon>
        <taxon>Anthemidinae</taxon>
        <taxon>Tanacetum</taxon>
    </lineage>
</organism>